<dbReference type="Proteomes" id="UP000199093">
    <property type="component" value="Unassembled WGS sequence"/>
</dbReference>
<feature type="chain" id="PRO_5011574829" evidence="1">
    <location>
        <begin position="20"/>
        <end position="156"/>
    </location>
</feature>
<dbReference type="EMBL" id="FNEJ01000009">
    <property type="protein sequence ID" value="SDI72981.1"/>
    <property type="molecule type" value="Genomic_DNA"/>
</dbReference>
<gene>
    <name evidence="3" type="ORF">SAMN04487993_100943</name>
</gene>
<dbReference type="PANTHER" id="PTHR31157">
    <property type="entry name" value="SCP DOMAIN-CONTAINING PROTEIN"/>
    <property type="match status" value="1"/>
</dbReference>
<dbReference type="STRING" id="555512.SAMN04487993_100943"/>
<keyword evidence="4" id="KW-1185">Reference proteome</keyword>
<evidence type="ECO:0000259" key="2">
    <source>
        <dbReference type="Pfam" id="PF00188"/>
    </source>
</evidence>
<dbReference type="Pfam" id="PF00188">
    <property type="entry name" value="CAP"/>
    <property type="match status" value="1"/>
</dbReference>
<keyword evidence="1" id="KW-0732">Signal</keyword>
<accession>A0A1G8MYB7</accession>
<dbReference type="OrthoDB" id="9811255at2"/>
<evidence type="ECO:0000313" key="3">
    <source>
        <dbReference type="EMBL" id="SDI72981.1"/>
    </source>
</evidence>
<name>A0A1G8MYB7_9RHOB</name>
<protein>
    <submittedName>
        <fullName evidence="3">Uncharacterized conserved protein YkwD, contains CAP (CSP/antigen 5/PR1) domain</fullName>
    </submittedName>
</protein>
<dbReference type="AlphaFoldDB" id="A0A1G8MYB7"/>
<dbReference type="SUPFAM" id="SSF55797">
    <property type="entry name" value="PR-1-like"/>
    <property type="match status" value="1"/>
</dbReference>
<sequence>MFVARLCLPLLLLLAPACVPVPLPSSSGSTAPETFVEDARGAQLNAFRAENGMAPLSFSPVLQEVAAAHARDMAARGEMTHTGSDGSSIGDRIQRSGYRLRAGAENIAVTRGGLDAAMRIWIDSPPHRANMLMPRVREYGLAQSGNYWAMVVAGTR</sequence>
<dbReference type="CDD" id="cd05379">
    <property type="entry name" value="CAP_bacterial"/>
    <property type="match status" value="1"/>
</dbReference>
<dbReference type="InterPro" id="IPR014044">
    <property type="entry name" value="CAP_dom"/>
</dbReference>
<proteinExistence type="predicted"/>
<dbReference type="RefSeq" id="WP_089847120.1">
    <property type="nucleotide sequence ID" value="NZ_FNEJ01000009.1"/>
</dbReference>
<evidence type="ECO:0000256" key="1">
    <source>
        <dbReference type="SAM" id="SignalP"/>
    </source>
</evidence>
<dbReference type="InterPro" id="IPR035940">
    <property type="entry name" value="CAP_sf"/>
</dbReference>
<dbReference type="PANTHER" id="PTHR31157:SF1">
    <property type="entry name" value="SCP DOMAIN-CONTAINING PROTEIN"/>
    <property type="match status" value="1"/>
</dbReference>
<reference evidence="3 4" key="1">
    <citation type="submission" date="2016-10" db="EMBL/GenBank/DDBJ databases">
        <authorList>
            <person name="de Groot N.N."/>
        </authorList>
    </citation>
    <scope>NUCLEOTIDE SEQUENCE [LARGE SCALE GENOMIC DNA]</scope>
    <source>
        <strain evidence="3 4">DSM 26424</strain>
    </source>
</reference>
<feature type="domain" description="SCP" evidence="2">
    <location>
        <begin position="44"/>
        <end position="144"/>
    </location>
</feature>
<evidence type="ECO:0000313" key="4">
    <source>
        <dbReference type="Proteomes" id="UP000199093"/>
    </source>
</evidence>
<feature type="signal peptide" evidence="1">
    <location>
        <begin position="1"/>
        <end position="19"/>
    </location>
</feature>
<dbReference type="Gene3D" id="3.40.33.10">
    <property type="entry name" value="CAP"/>
    <property type="match status" value="1"/>
</dbReference>
<organism evidence="3 4">
    <name type="scientific">Salipiger marinus</name>
    <dbReference type="NCBI Taxonomy" id="555512"/>
    <lineage>
        <taxon>Bacteria</taxon>
        <taxon>Pseudomonadati</taxon>
        <taxon>Pseudomonadota</taxon>
        <taxon>Alphaproteobacteria</taxon>
        <taxon>Rhodobacterales</taxon>
        <taxon>Roseobacteraceae</taxon>
        <taxon>Salipiger</taxon>
    </lineage>
</organism>